<feature type="compositionally biased region" description="Polar residues" evidence="1">
    <location>
        <begin position="979"/>
        <end position="992"/>
    </location>
</feature>
<proteinExistence type="predicted"/>
<evidence type="ECO:0000313" key="2">
    <source>
        <dbReference type="EMBL" id="KAF8784854.1"/>
    </source>
</evidence>
<sequence length="2501" mass="284654">MESFTLSDIMRYEFISSKSFNETFNGSVSFHESFQLAELLSTALASVPELRINENLTYTLPYYVLIRNQETRCPSEYALSLSRMTVKLFEDLNVLINNEEQAFIKVINVIINALSDRINYKIRQGEPPDCCNLLFTIKEMRKNKNANKLLEDKFTKFCSKTISELVYYNFVSSKLFKQFFSLIKFGKHSSSTVIFFTNCMTNNTAFSRTEIETKKELLTDALKIVKSNVTVEKFARSFSNATTFLMLKSSIYQANGLVSVATNLSNAVMKCISRLRRKENFEIENHSAFNSHFIHNNIPEEMEQIDPYSERFSIDNKPNSVHTLSILNNNSISSADIDSLEILKRLLANQELLSLTSNSLQTDFLTMNKKEKQAMRIANTKNEKTIVLFYRFLLYNLRTSKAFQTNVLNEVQKVSLKNLASALSKYIINIPDFSSISEQHSFQTYNKSLHFIGNEMDSMKLANELALATTNLLLYYDLLGSNKLIAQAALASIAINKALLYVLGKFDEKHNLNTTERLRSSFKSEIANFGRKEKESGNSGSEELLFNEILFSGLLSSRLFSKVFNSNLTTEAATECFPQLARQLSKVMKHCFIRRKYIDLYQKIVVLTQKKANTTDYVKIFTDFMYQILKFSECAESEKLPYRAFDMFNALSSGLSRCLLSKERIASKKYKLADTNQATVNFENFLYNFCVSSRHFCQVFNPWTSQTQAQIYGRAMANSVSKMPIFSPVLEKLLTYLYIKELKKLETASCSVYSKMFSVHTTNVLKKYLVQSRVVFQASATLAAISKGIQSARHRLSKAYSIPFNETTSFHLFWDNFGEKDEALLKNILYNIPTTEVISKEKENKTLVANFTKLLMYNLMSSKLFIRTFNRYTTFSIASKCAFAIANSMNDIINSTSMNTDLIQAFDTSLYKLQGHVTSGTYASVFSSTISGLFYQKNILMETKLLPLSVNVSNAINSALFRLSSLKKLQKKILHNKNSRNTPTSTPSFQKQSKGKPARRPINHPAIPNESRKFSSGVLFEESLKHFLLSSNILSDYLHVNSKCSETRMYASKMAESIRNIFPLETESIQLMTETYGIILNSLNGKSNIEECAIRIASTTSKMLIKQNFVEIGREIPQAALTCKTLSSAILTSGTLKCSQERTKNISPIRANISDLAPDIEIFGKILHTNLKSLFEYFLITSCRNYTIIYAEEMAKSLTNLAGKGKFSNQHFLRELLKESLFNNSPDISSENFSVKVSSLVASFLKLNNYLIKDRIIPQAVIITYALRRALLRATIIINSMPENSCKEESGIPMKIVFKESLEHNLLSTKTFYSFFNDERQIVDLKVCSREISESLNSIIHLSPEEIGILQKSLKDVFLEIRPMKSNKLYAHFIATVITSLYEGKKALQRNRVVTQAALTSYALIKGIQQSIERLNIKEEKNDILPLNEIHMHSSKQDFAVRRNIYMHKTNYSHNENSNNHKSFHSSIDTKEVYLEKLNSAKIMLTEGVRNKSIQTIFIDSLVYNLLSSNAVHKFIKFESNCSNSSFFAFKLAESIANYSKMDINAAHMLAKSYNELLLSQGQDKNELVRKIALVTTKVLTVRKFFDTSRLMVEAAVIGNVLTRSIEKAFMECLKNVAVSKENEMEPTFFYLEPFKKSLFYNLQSQTSLAYFVENISENEAIAFARAMTKSVMSILKENHQEENSLSVSLKEALTREKIKDHSKLRVAATSSAITSFLKEKNYLMDGRLVIQAAIVSNAITRGILIAIVEPSLILKNTTTVNSKPPVEIIFQESFEHNLLSSKIFKHFFIHHKKISDLRQCASEITKSIKTLIHISKEKIKLFEMALKNLLLQAKEMKNIQIDAKIISRVITHLFKEKNVLDSSRVVLQAASACSAVLKGISRVTGETSQEKYSHLSIFSAKAVSLNNRDSLMEKFHSSLQYNMLSSKIFNLLRYTRASTEIASFAEEMSKAISMLVNMQELKIQSLMAEYERIMSSVEAKSLESYIREMSFATTTYLNEEKFLVSNRLVADAAVVSNSLRSGIVKALMKHIKNSSASYFVKGTDLRTLPEDKKYKCYLVFREIFQYNLLSFSSCKNVFSIHSKSIDSRSTNFINDVAKFIAELTGIDDRKMSLLIDTLKDTLRSFSMKTKLNAFLYATSSITAEEFCTNQEVEFSRLIYETALSSKILCDRISAMSFHNNNFKLHKNVMNYTNEIRNQMDSTVFQKFLYRSLLSSMILKKFHLCNCSPSQLSLLAERLSEAITGFYKPGMFKQLSLTKRLIQDLRMSNNKCETLNIQALVSTVLLCMTNATILKTIDSFSQEDFSEDFRRVIEKAIINNTFIVPSLTLSQKNITGIINEINYCQINIENNILSISDFAKTRSMKNSEFICERLAENGTFSPGDKYLSAIYYNLISARIFKFTIKSYTPEEISSKFTASIAQAVVDTMKCSTINKGVLERLYKNALLFFHPNEEIKDFACTIALTTSMACYDTDQERNYFSATLISNAICASLQSAIFKRS</sequence>
<evidence type="ECO:0000313" key="3">
    <source>
        <dbReference type="Proteomes" id="UP000807504"/>
    </source>
</evidence>
<feature type="compositionally biased region" description="Basic residues" evidence="1">
    <location>
        <begin position="993"/>
        <end position="1002"/>
    </location>
</feature>
<dbReference type="Gene3D" id="1.10.274.60">
    <property type="entry name" value="Spidroin, repetitive domain"/>
    <property type="match status" value="3"/>
</dbReference>
<reference evidence="2" key="1">
    <citation type="journal article" date="2020" name="bioRxiv">
        <title>Chromosome-level reference genome of the European wasp spider Argiope bruennichi: a resource for studies on range expansion and evolutionary adaptation.</title>
        <authorList>
            <person name="Sheffer M.M."/>
            <person name="Hoppe A."/>
            <person name="Krehenwinkel H."/>
            <person name="Uhl G."/>
            <person name="Kuss A.W."/>
            <person name="Jensen L."/>
            <person name="Jensen C."/>
            <person name="Gillespie R.G."/>
            <person name="Hoff K.J."/>
            <person name="Prost S."/>
        </authorList>
    </citation>
    <scope>NUCLEOTIDE SEQUENCE</scope>
</reference>
<reference evidence="2" key="2">
    <citation type="submission" date="2020-06" db="EMBL/GenBank/DDBJ databases">
        <authorList>
            <person name="Sheffer M."/>
        </authorList>
    </citation>
    <scope>NUCLEOTIDE SEQUENCE</scope>
</reference>
<feature type="region of interest" description="Disordered" evidence="1">
    <location>
        <begin position="974"/>
        <end position="1007"/>
    </location>
</feature>
<protein>
    <submittedName>
        <fullName evidence="2">Uncharacterized protein</fullName>
    </submittedName>
</protein>
<dbReference type="Proteomes" id="UP000807504">
    <property type="component" value="Unassembled WGS sequence"/>
</dbReference>
<comment type="caution">
    <text evidence="2">The sequence shown here is derived from an EMBL/GenBank/DDBJ whole genome shotgun (WGS) entry which is preliminary data.</text>
</comment>
<keyword evidence="3" id="KW-1185">Reference proteome</keyword>
<name>A0A8T0F156_ARGBR</name>
<gene>
    <name evidence="2" type="ORF">HNY73_010470</name>
</gene>
<dbReference type="InterPro" id="IPR043070">
    <property type="entry name" value="Spidroin_repeat"/>
</dbReference>
<accession>A0A8T0F156</accession>
<dbReference type="EMBL" id="JABXBU010000030">
    <property type="protein sequence ID" value="KAF8784854.1"/>
    <property type="molecule type" value="Genomic_DNA"/>
</dbReference>
<organism evidence="2 3">
    <name type="scientific">Argiope bruennichi</name>
    <name type="common">Wasp spider</name>
    <name type="synonym">Aranea bruennichi</name>
    <dbReference type="NCBI Taxonomy" id="94029"/>
    <lineage>
        <taxon>Eukaryota</taxon>
        <taxon>Metazoa</taxon>
        <taxon>Ecdysozoa</taxon>
        <taxon>Arthropoda</taxon>
        <taxon>Chelicerata</taxon>
        <taxon>Arachnida</taxon>
        <taxon>Araneae</taxon>
        <taxon>Araneomorphae</taxon>
        <taxon>Entelegynae</taxon>
        <taxon>Araneoidea</taxon>
        <taxon>Araneidae</taxon>
        <taxon>Argiope</taxon>
    </lineage>
</organism>
<evidence type="ECO:0000256" key="1">
    <source>
        <dbReference type="SAM" id="MobiDB-lite"/>
    </source>
</evidence>